<proteinExistence type="predicted"/>
<organism evidence="1 2">
    <name type="scientific">Candidatus Electronema aureum</name>
    <dbReference type="NCBI Taxonomy" id="2005002"/>
    <lineage>
        <taxon>Bacteria</taxon>
        <taxon>Pseudomonadati</taxon>
        <taxon>Thermodesulfobacteriota</taxon>
        <taxon>Desulfobulbia</taxon>
        <taxon>Desulfobulbales</taxon>
        <taxon>Desulfobulbaceae</taxon>
        <taxon>Candidatus Electronema</taxon>
    </lineage>
</organism>
<comment type="caution">
    <text evidence="1">The sequence shown here is derived from an EMBL/GenBank/DDBJ whole genome shotgun (WGS) entry which is preliminary data.</text>
</comment>
<accession>A0A521G5I7</accession>
<dbReference type="EMBL" id="NQJD01000001">
    <property type="protein sequence ID" value="TAA76285.1"/>
    <property type="molecule type" value="Genomic_DNA"/>
</dbReference>
<keyword evidence="2" id="KW-1185">Reference proteome</keyword>
<reference evidence="1" key="1">
    <citation type="submission" date="2017-07" db="EMBL/GenBank/DDBJ databases">
        <title>The cable genome - Insights into the physiology and evolution of filamentous bacteria capable of sulfide oxidation via long distance electron transfer.</title>
        <authorList>
            <person name="Thorup C."/>
            <person name="Bjerg J.T."/>
            <person name="Schreiber L."/>
            <person name="Nielsen L.P."/>
            <person name="Kjeldsen K.U."/>
            <person name="Boesen T."/>
            <person name="Boggild A."/>
            <person name="Meysman F."/>
            <person name="Geelhoed J."/>
            <person name="Schramm A."/>
        </authorList>
    </citation>
    <scope>NUCLEOTIDE SEQUENCE [LARGE SCALE GENOMIC DNA]</scope>
    <source>
        <strain evidence="1">GS</strain>
    </source>
</reference>
<dbReference type="Gene3D" id="3.40.140.10">
    <property type="entry name" value="Cytidine Deaminase, domain 2"/>
    <property type="match status" value="1"/>
</dbReference>
<gene>
    <name evidence="1" type="ORF">CDV28_101188</name>
</gene>
<evidence type="ECO:0000313" key="2">
    <source>
        <dbReference type="Proteomes" id="UP000316238"/>
    </source>
</evidence>
<dbReference type="SUPFAM" id="SSF102712">
    <property type="entry name" value="JAB1/MPN domain"/>
    <property type="match status" value="1"/>
</dbReference>
<dbReference type="AlphaFoldDB" id="A0A521G5I7"/>
<name>A0A521G5I7_9BACT</name>
<evidence type="ECO:0008006" key="3">
    <source>
        <dbReference type="Google" id="ProtNLM"/>
    </source>
</evidence>
<sequence length="184" mass="21077">MSWQHEIRLIRLPRSVWDSIIAHCRRKLAGAFLPGESEVKRAFGILAGLREGDELHVRQVLPVKKNARNVEPLKSFMDKLMEQHAVPSTTPMDQRGWVTDPFEFKQCMDLCKREGLTMFGAYHIHVVPWPGDPLRDTPTGLDAVLVKGSKMYSFIISMVDPEKPIIRAFYEGELHAETPIRIEE</sequence>
<protein>
    <recommendedName>
        <fullName evidence="3">JAB domain-containing protein</fullName>
    </recommendedName>
</protein>
<evidence type="ECO:0000313" key="1">
    <source>
        <dbReference type="EMBL" id="TAA76285.1"/>
    </source>
</evidence>
<dbReference type="Proteomes" id="UP000316238">
    <property type="component" value="Unassembled WGS sequence"/>
</dbReference>